<evidence type="ECO:0000313" key="3">
    <source>
        <dbReference type="Proteomes" id="UP000694387"/>
    </source>
</evidence>
<dbReference type="SUPFAM" id="SSF48726">
    <property type="entry name" value="Immunoglobulin"/>
    <property type="match status" value="1"/>
</dbReference>
<dbReference type="Proteomes" id="UP000694387">
    <property type="component" value="Chromosome 8"/>
</dbReference>
<reference evidence="2 3" key="1">
    <citation type="journal article" date="2020" name="Nat. Commun.">
        <title>Donkey genomes provide new insights into domestication and selection for coat color.</title>
        <authorList>
            <person name="Wang"/>
            <person name="C."/>
            <person name="Li"/>
            <person name="H."/>
            <person name="Guo"/>
            <person name="Y."/>
            <person name="Huang"/>
            <person name="J."/>
            <person name="Sun"/>
            <person name="Y."/>
            <person name="Min"/>
            <person name="J."/>
            <person name="Wang"/>
            <person name="J."/>
            <person name="Fang"/>
            <person name="X."/>
            <person name="Zhao"/>
            <person name="Z."/>
            <person name="Wang"/>
            <person name="S."/>
            <person name="Zhang"/>
            <person name="Y."/>
            <person name="Liu"/>
            <person name="Q."/>
            <person name="Jiang"/>
            <person name="Q."/>
            <person name="Wang"/>
            <person name="X."/>
            <person name="Guo"/>
            <person name="Y."/>
            <person name="Yang"/>
            <person name="C."/>
            <person name="Wang"/>
            <person name="Y."/>
            <person name="Tian"/>
            <person name="F."/>
            <person name="Zhuang"/>
            <person name="G."/>
            <person name="Fan"/>
            <person name="Y."/>
            <person name="Gao"/>
            <person name="Q."/>
            <person name="Li"/>
            <person name="Y."/>
            <person name="Ju"/>
            <person name="Z."/>
            <person name="Li"/>
            <person name="J."/>
            <person name="Li"/>
            <person name="R."/>
            <person name="Hou"/>
            <person name="M."/>
            <person name="Yang"/>
            <person name="G."/>
            <person name="Liu"/>
            <person name="G."/>
            <person name="Liu"/>
            <person name="W."/>
            <person name="Guo"/>
            <person name="J."/>
            <person name="Pan"/>
            <person name="S."/>
            <person name="Fan"/>
            <person name="G."/>
            <person name="Zhang"/>
            <person name="W."/>
            <person name="Zhang"/>
            <person name="R."/>
            <person name="Yu"/>
            <person name="J."/>
            <person name="Zhang"/>
            <person name="X."/>
            <person name="Yin"/>
            <person name="Q."/>
            <person name="Ji"/>
            <person name="C."/>
            <person name="Jin"/>
            <person name="Y."/>
            <person name="Yue"/>
            <person name="G."/>
            <person name="Liu"/>
            <person name="M."/>
            <person name="Xu"/>
            <person name="J."/>
            <person name="Liu"/>
            <person name="S."/>
            <person name="Jordana"/>
            <person name="J."/>
            <person name="Noce"/>
            <person name="A."/>
            <person name="Amills"/>
            <person name="M."/>
            <person name="Wu"/>
            <person name="D.D."/>
            <person name="Li"/>
            <person name="S."/>
            <person name="Zhou"/>
            <person name="X. and Zhong"/>
            <person name="J."/>
        </authorList>
    </citation>
    <scope>NUCLEOTIDE SEQUENCE [LARGE SCALE GENOMIC DNA]</scope>
</reference>
<dbReference type="AlphaFoldDB" id="A0A9L0JFD2"/>
<dbReference type="GeneTree" id="ENSGT00940000156298"/>
<evidence type="ECO:0000313" key="2">
    <source>
        <dbReference type="Ensembl" id="ENSEASP00005051899.1"/>
    </source>
</evidence>
<dbReference type="Gene3D" id="2.60.40.10">
    <property type="entry name" value="Immunoglobulins"/>
    <property type="match status" value="1"/>
</dbReference>
<feature type="region of interest" description="Disordered" evidence="1">
    <location>
        <begin position="124"/>
        <end position="151"/>
    </location>
</feature>
<sequence length="166" mass="18042">MAGRERKLICMKHLLLLMGLRGMKRPRGQHSPAQEPEEVTSGSVPTMAWTVLLLWLLTYSSGADSQAVVIQEPSFSVSLGGTVILTCGLSTGSVSTSNYPRWYQQTPGKGSPYTHLQHKQPASLGSLNASLDPSQETKPPSPSRGPSPRTRPTITVICMWIVVFPQ</sequence>
<reference evidence="2" key="3">
    <citation type="submission" date="2025-09" db="UniProtKB">
        <authorList>
            <consortium name="Ensembl"/>
        </authorList>
    </citation>
    <scope>IDENTIFICATION</scope>
</reference>
<keyword evidence="3" id="KW-1185">Reference proteome</keyword>
<feature type="compositionally biased region" description="Polar residues" evidence="1">
    <location>
        <begin position="124"/>
        <end position="136"/>
    </location>
</feature>
<dbReference type="InterPro" id="IPR013783">
    <property type="entry name" value="Ig-like_fold"/>
</dbReference>
<dbReference type="InterPro" id="IPR036179">
    <property type="entry name" value="Ig-like_dom_sf"/>
</dbReference>
<evidence type="ECO:0008006" key="4">
    <source>
        <dbReference type="Google" id="ProtNLM"/>
    </source>
</evidence>
<protein>
    <recommendedName>
        <fullName evidence="4">Immunoglobulin V-set domain-containing protein</fullName>
    </recommendedName>
</protein>
<evidence type="ECO:0000256" key="1">
    <source>
        <dbReference type="SAM" id="MobiDB-lite"/>
    </source>
</evidence>
<name>A0A9L0JFD2_EQUAS</name>
<proteinExistence type="predicted"/>
<organism evidence="2 3">
    <name type="scientific">Equus asinus</name>
    <name type="common">Donkey</name>
    <name type="synonym">Equus africanus asinus</name>
    <dbReference type="NCBI Taxonomy" id="9793"/>
    <lineage>
        <taxon>Eukaryota</taxon>
        <taxon>Metazoa</taxon>
        <taxon>Chordata</taxon>
        <taxon>Craniata</taxon>
        <taxon>Vertebrata</taxon>
        <taxon>Euteleostomi</taxon>
        <taxon>Mammalia</taxon>
        <taxon>Eutheria</taxon>
        <taxon>Laurasiatheria</taxon>
        <taxon>Perissodactyla</taxon>
        <taxon>Equidae</taxon>
        <taxon>Equus</taxon>
    </lineage>
</organism>
<accession>A0A9L0JFD2</accession>
<dbReference type="Ensembl" id="ENSEAST00005074589.1">
    <property type="protein sequence ID" value="ENSEASP00005051899.1"/>
    <property type="gene ID" value="ENSEASG00005033626.1"/>
</dbReference>
<reference evidence="2" key="2">
    <citation type="submission" date="2025-08" db="UniProtKB">
        <authorList>
            <consortium name="Ensembl"/>
        </authorList>
    </citation>
    <scope>IDENTIFICATION</scope>
</reference>